<dbReference type="KEGG" id="dru:Desru_3668"/>
<keyword evidence="4" id="KW-1185">Reference proteome</keyword>
<dbReference type="InterPro" id="IPR029063">
    <property type="entry name" value="SAM-dependent_MTases_sf"/>
</dbReference>
<dbReference type="SUPFAM" id="SSF53335">
    <property type="entry name" value="S-adenosyl-L-methionine-dependent methyltransferases"/>
    <property type="match status" value="1"/>
</dbReference>
<keyword evidence="3" id="KW-0489">Methyltransferase</keyword>
<dbReference type="GO" id="GO:0008757">
    <property type="term" value="F:S-adenosylmethionine-dependent methyltransferase activity"/>
    <property type="evidence" value="ECO:0007669"/>
    <property type="project" value="InterPro"/>
</dbReference>
<keyword evidence="3" id="KW-0808">Transferase</keyword>
<dbReference type="CDD" id="cd02440">
    <property type="entry name" value="AdoMet_MTases"/>
    <property type="match status" value="1"/>
</dbReference>
<proteinExistence type="predicted"/>
<feature type="domain" description="DUF4214" evidence="2">
    <location>
        <begin position="97"/>
        <end position="149"/>
    </location>
</feature>
<dbReference type="OrthoDB" id="9782855at2"/>
<dbReference type="Proteomes" id="UP000009234">
    <property type="component" value="Chromosome"/>
</dbReference>
<keyword evidence="1" id="KW-0175">Coiled coil</keyword>
<sequence length="538" mass="62907">MNSNVPKLNKDRVLNAIYHQFGEKDGVSIDNNIIELKQDVEAPLLKIGKKTKNIIIKNRFLYRWLYPIMRTVKSRIPQKYLYSDATCIDANELLKYNESEFVIRCYETILNRIPEEEGFNYYLNSLITRKLSKVLIINSIIQSEEAKTRNFYVINFKLKKLKAQVAHYVYKTPVFGHIAKAIMHMLRLPKEISHISRQFYYLRQEQCALRLQLDTYRTEMLSNAEILNNKIDLLNIDIKENLSNLEMRTKTGLCKLSTEADYRLNKLSTEINSELEELRSEAENKQNHYVEDIDRIQTKMQELINRTKTRSDHTDMTAIKGQDLDAYYLAFENKYRGTIEDIKQRQTFYLPRLDFINKASRHLIVDIGCGRGEWLKLLKDNGYTAIGVDLNKEMIKKCINNGLNVTLDDAIEYLKGCEDESIDAVTGFQIIEHLGTETLHQLAIEVKRCLKPGGMFLFETPNPESIYVGTTFYTDFTHNKPLPPDSIKFLFDYYGFGGVEIIRTGKKKEPHYIAQEYVDEVVWRYNMEQDYAVVGYRL</sequence>
<dbReference type="STRING" id="696281.Desru_3668"/>
<dbReference type="PANTHER" id="PTHR43861">
    <property type="entry name" value="TRANS-ACONITATE 2-METHYLTRANSFERASE-RELATED"/>
    <property type="match status" value="1"/>
</dbReference>
<dbReference type="Pfam" id="PF13946">
    <property type="entry name" value="DUF4214"/>
    <property type="match status" value="1"/>
</dbReference>
<evidence type="ECO:0000259" key="2">
    <source>
        <dbReference type="Pfam" id="PF13946"/>
    </source>
</evidence>
<reference evidence="3 4" key="2">
    <citation type="journal article" date="2012" name="Stand. Genomic Sci.">
        <title>Complete genome sequence of the sulfate-reducing firmicute Desulfotomaculum ruminis type strain (DL(T)).</title>
        <authorList>
            <person name="Spring S."/>
            <person name="Visser M."/>
            <person name="Lu M."/>
            <person name="Copeland A."/>
            <person name="Lapidus A."/>
            <person name="Lucas S."/>
            <person name="Cheng J.F."/>
            <person name="Han C."/>
            <person name="Tapia R."/>
            <person name="Goodwin L.A."/>
            <person name="Pitluck S."/>
            <person name="Ivanova N."/>
            <person name="Land M."/>
            <person name="Hauser L."/>
            <person name="Larimer F."/>
            <person name="Rohde M."/>
            <person name="Goker M."/>
            <person name="Detter J.C."/>
            <person name="Kyrpides N.C."/>
            <person name="Woyke T."/>
            <person name="Schaap P.J."/>
            <person name="Plugge C.M."/>
            <person name="Muyzer G."/>
            <person name="Kuever J."/>
            <person name="Pereira I.A."/>
            <person name="Parshina S.N."/>
            <person name="Bernier-Latmani R."/>
            <person name="Stams A.J."/>
            <person name="Klenk H.P."/>
        </authorList>
    </citation>
    <scope>NUCLEOTIDE SEQUENCE [LARGE SCALE GENOMIC DNA]</scope>
    <source>
        <strain evidence="4">ATCC 23193 / DSM 2154 / NCIB 8452 / DL</strain>
    </source>
</reference>
<protein>
    <submittedName>
        <fullName evidence="3">Methyltransferase type 11</fullName>
    </submittedName>
</protein>
<dbReference type="AlphaFoldDB" id="F6DP39"/>
<evidence type="ECO:0000313" key="4">
    <source>
        <dbReference type="Proteomes" id="UP000009234"/>
    </source>
</evidence>
<reference evidence="4" key="1">
    <citation type="submission" date="2011-05" db="EMBL/GenBank/DDBJ databases">
        <title>Complete sequence of Desulfotomaculum ruminis DSM 2154.</title>
        <authorList>
            <person name="Lucas S."/>
            <person name="Copeland A."/>
            <person name="Lapidus A."/>
            <person name="Cheng J.-F."/>
            <person name="Goodwin L."/>
            <person name="Pitluck S."/>
            <person name="Lu M."/>
            <person name="Detter J.C."/>
            <person name="Han C."/>
            <person name="Tapia R."/>
            <person name="Land M."/>
            <person name="Hauser L."/>
            <person name="Kyrpides N."/>
            <person name="Ivanova N."/>
            <person name="Mikhailova N."/>
            <person name="Pagani I."/>
            <person name="Stams A.J.M."/>
            <person name="Plugge C.M."/>
            <person name="Muyzer G."/>
            <person name="Kuever J."/>
            <person name="Parshina S.N."/>
            <person name="Ivanova A.E."/>
            <person name="Nazina T.N."/>
            <person name="Brambilla E."/>
            <person name="Spring S."/>
            <person name="Klenk H.-P."/>
            <person name="Woyke T."/>
        </authorList>
    </citation>
    <scope>NUCLEOTIDE SEQUENCE [LARGE SCALE GENOMIC DNA]</scope>
    <source>
        <strain evidence="4">ATCC 23193 / DSM 2154 / NCIB 8452 / DL</strain>
    </source>
</reference>
<feature type="coiled-coil region" evidence="1">
    <location>
        <begin position="264"/>
        <end position="295"/>
    </location>
</feature>
<gene>
    <name evidence="3" type="ordered locus">Desru_3668</name>
</gene>
<dbReference type="EMBL" id="CP002780">
    <property type="protein sequence ID" value="AEG61868.1"/>
    <property type="molecule type" value="Genomic_DNA"/>
</dbReference>
<dbReference type="Gene3D" id="3.40.50.150">
    <property type="entry name" value="Vaccinia Virus protein VP39"/>
    <property type="match status" value="1"/>
</dbReference>
<name>F6DP39_DESRL</name>
<organism evidence="3 4">
    <name type="scientific">Desulforamulus ruminis (strain ATCC 23193 / DSM 2154 / NCIMB 8452 / DL)</name>
    <name type="common">Desulfotomaculum ruminis</name>
    <dbReference type="NCBI Taxonomy" id="696281"/>
    <lineage>
        <taxon>Bacteria</taxon>
        <taxon>Bacillati</taxon>
        <taxon>Bacillota</taxon>
        <taxon>Clostridia</taxon>
        <taxon>Eubacteriales</taxon>
        <taxon>Peptococcaceae</taxon>
        <taxon>Desulforamulus</taxon>
    </lineage>
</organism>
<evidence type="ECO:0000256" key="1">
    <source>
        <dbReference type="SAM" id="Coils"/>
    </source>
</evidence>
<dbReference type="HOGENOM" id="CLU_039386_0_0_9"/>
<dbReference type="GO" id="GO:0032259">
    <property type="term" value="P:methylation"/>
    <property type="evidence" value="ECO:0007669"/>
    <property type="project" value="UniProtKB-KW"/>
</dbReference>
<evidence type="ECO:0000313" key="3">
    <source>
        <dbReference type="EMBL" id="AEG61868.1"/>
    </source>
</evidence>
<dbReference type="Pfam" id="PF13489">
    <property type="entry name" value="Methyltransf_23"/>
    <property type="match status" value="1"/>
</dbReference>
<dbReference type="InterPro" id="IPR025282">
    <property type="entry name" value="DUF4214"/>
</dbReference>
<accession>F6DP39</accession>
<dbReference type="eggNOG" id="COG2226">
    <property type="taxonomic scope" value="Bacteria"/>
</dbReference>
<dbReference type="RefSeq" id="WP_013843614.1">
    <property type="nucleotide sequence ID" value="NC_015589.1"/>
</dbReference>